<evidence type="ECO:0000256" key="1">
    <source>
        <dbReference type="ARBA" id="ARBA00001961"/>
    </source>
</evidence>
<keyword evidence="12" id="KW-1185">Reference proteome</keyword>
<sequence length="447" mass="51152">MRFVWIFRVVFISPFLNGTCGDRGNLKKFCKPCFVGDQIENTCTDPSNSCHGKSHKQFKLVRLEGVKTGHVQWLEVDDERKPIKLITRAMTPLVLVVISLYVEIPDFLSEEECDHIITLAKESGLQTSTSGYFTYDGDLDEELALADSDWTLAPEQAFAGNYSLWDANGDGSIDAQEVKAFAGKHKQLYLDDEEVQEMVKRLQINDELRDGRITEQFFNKLNINKIMRYMNFLKDKSPRHRFRFSQQAWLRQDKTADPVLRRLHERVIRLTKLPRKIVQGGEPMQVLRYEKFGHYHGHLDSTIKDPTVPCCHQNHLRAPDCRVCRFITILYYLNNVEEGGETAFLIADNTTTTPDDIENSKAATNEFNLSINCHSANLVLPPKKGTAIMWYNNFIDPDSGLLGAVDRSTYHGGCDVIKGEKWIANNWLTAPTKYSKHIKSMFDTGFD</sequence>
<reference evidence="11 12" key="1">
    <citation type="submission" date="2022-05" db="EMBL/GenBank/DDBJ databases">
        <authorList>
            <consortium name="Genoscope - CEA"/>
            <person name="William W."/>
        </authorList>
    </citation>
    <scope>NUCLEOTIDE SEQUENCE [LARGE SCALE GENOMIC DNA]</scope>
</reference>
<accession>A0AAU9VLR2</accession>
<dbReference type="PROSITE" id="PS51471">
    <property type="entry name" value="FE2OG_OXY"/>
    <property type="match status" value="1"/>
</dbReference>
<dbReference type="PANTHER" id="PTHR10869:SF246">
    <property type="entry name" value="TRANSMEMBRANE PROLYL 4-HYDROXYLASE"/>
    <property type="match status" value="1"/>
</dbReference>
<keyword evidence="6" id="KW-0560">Oxidoreductase</keyword>
<evidence type="ECO:0008006" key="13">
    <source>
        <dbReference type="Google" id="ProtNLM"/>
    </source>
</evidence>
<dbReference type="InterPro" id="IPR044862">
    <property type="entry name" value="Pro_4_hyd_alph_FE2OG_OXY"/>
</dbReference>
<dbReference type="Gene3D" id="2.60.120.620">
    <property type="entry name" value="q2cbj1_9rhob like domain"/>
    <property type="match status" value="1"/>
</dbReference>
<keyword evidence="5" id="KW-0223">Dioxygenase</keyword>
<keyword evidence="8" id="KW-0732">Signal</keyword>
<evidence type="ECO:0000256" key="4">
    <source>
        <dbReference type="ARBA" id="ARBA00022896"/>
    </source>
</evidence>
<dbReference type="GO" id="GO:0004656">
    <property type="term" value="F:procollagen-proline 4-dioxygenase activity"/>
    <property type="evidence" value="ECO:0007669"/>
    <property type="project" value="TreeGrafter"/>
</dbReference>
<feature type="chain" id="PRO_5043751182" description="Transmembrane prolyl 4-hydroxylase" evidence="8">
    <location>
        <begin position="22"/>
        <end position="447"/>
    </location>
</feature>
<evidence type="ECO:0000256" key="7">
    <source>
        <dbReference type="ARBA" id="ARBA00023004"/>
    </source>
</evidence>
<dbReference type="GO" id="GO:0031418">
    <property type="term" value="F:L-ascorbic acid binding"/>
    <property type="evidence" value="ECO:0007669"/>
    <property type="project" value="UniProtKB-KW"/>
</dbReference>
<feature type="domain" description="Fe2OG dioxygenase" evidence="10">
    <location>
        <begin position="280"/>
        <end position="430"/>
    </location>
</feature>
<dbReference type="InterPro" id="IPR006620">
    <property type="entry name" value="Pro_4_hyd_alph"/>
</dbReference>
<dbReference type="EMBL" id="CALNXJ010000001">
    <property type="protein sequence ID" value="CAH3032124.1"/>
    <property type="molecule type" value="Genomic_DNA"/>
</dbReference>
<organism evidence="11 12">
    <name type="scientific">Pocillopora meandrina</name>
    <dbReference type="NCBI Taxonomy" id="46732"/>
    <lineage>
        <taxon>Eukaryota</taxon>
        <taxon>Metazoa</taxon>
        <taxon>Cnidaria</taxon>
        <taxon>Anthozoa</taxon>
        <taxon>Hexacorallia</taxon>
        <taxon>Scleractinia</taxon>
        <taxon>Astrocoeniina</taxon>
        <taxon>Pocilloporidae</taxon>
        <taxon>Pocillopora</taxon>
    </lineage>
</organism>
<dbReference type="SMART" id="SM00702">
    <property type="entry name" value="P4Hc"/>
    <property type="match status" value="1"/>
</dbReference>
<evidence type="ECO:0000259" key="9">
    <source>
        <dbReference type="PROSITE" id="PS50222"/>
    </source>
</evidence>
<keyword evidence="2" id="KW-0479">Metal-binding</keyword>
<dbReference type="PROSITE" id="PS00018">
    <property type="entry name" value="EF_HAND_1"/>
    <property type="match status" value="1"/>
</dbReference>
<evidence type="ECO:0000256" key="2">
    <source>
        <dbReference type="ARBA" id="ARBA00022723"/>
    </source>
</evidence>
<dbReference type="GO" id="GO:0005506">
    <property type="term" value="F:iron ion binding"/>
    <property type="evidence" value="ECO:0007669"/>
    <property type="project" value="InterPro"/>
</dbReference>
<proteinExistence type="predicted"/>
<evidence type="ECO:0000256" key="6">
    <source>
        <dbReference type="ARBA" id="ARBA00023002"/>
    </source>
</evidence>
<keyword evidence="3" id="KW-0106">Calcium</keyword>
<evidence type="ECO:0000313" key="12">
    <source>
        <dbReference type="Proteomes" id="UP001159428"/>
    </source>
</evidence>
<protein>
    <recommendedName>
        <fullName evidence="13">Transmembrane prolyl 4-hydroxylase</fullName>
    </recommendedName>
</protein>
<dbReference type="InterPro" id="IPR005123">
    <property type="entry name" value="Oxoglu/Fe-dep_dioxygenase_dom"/>
</dbReference>
<dbReference type="InterPro" id="IPR045054">
    <property type="entry name" value="P4HA-like"/>
</dbReference>
<dbReference type="GO" id="GO:0005783">
    <property type="term" value="C:endoplasmic reticulum"/>
    <property type="evidence" value="ECO:0007669"/>
    <property type="project" value="TreeGrafter"/>
</dbReference>
<dbReference type="AlphaFoldDB" id="A0AAU9VLR2"/>
<keyword evidence="7" id="KW-0408">Iron</keyword>
<feature type="signal peptide" evidence="8">
    <location>
        <begin position="1"/>
        <end position="21"/>
    </location>
</feature>
<dbReference type="Pfam" id="PF13640">
    <property type="entry name" value="2OG-FeII_Oxy_3"/>
    <property type="match status" value="1"/>
</dbReference>
<gene>
    <name evidence="11" type="ORF">PMEA_00000977</name>
</gene>
<dbReference type="InterPro" id="IPR002048">
    <property type="entry name" value="EF_hand_dom"/>
</dbReference>
<evidence type="ECO:0000256" key="8">
    <source>
        <dbReference type="SAM" id="SignalP"/>
    </source>
</evidence>
<dbReference type="PANTHER" id="PTHR10869">
    <property type="entry name" value="PROLYL 4-HYDROXYLASE ALPHA SUBUNIT"/>
    <property type="match status" value="1"/>
</dbReference>
<feature type="domain" description="EF-hand" evidence="9">
    <location>
        <begin position="153"/>
        <end position="188"/>
    </location>
</feature>
<dbReference type="SUPFAM" id="SSF47473">
    <property type="entry name" value="EF-hand"/>
    <property type="match status" value="1"/>
</dbReference>
<name>A0AAU9VLR2_9CNID</name>
<dbReference type="InterPro" id="IPR011992">
    <property type="entry name" value="EF-hand-dom_pair"/>
</dbReference>
<comment type="caution">
    <text evidence="11">The sequence shown here is derived from an EMBL/GenBank/DDBJ whole genome shotgun (WGS) entry which is preliminary data.</text>
</comment>
<evidence type="ECO:0000259" key="10">
    <source>
        <dbReference type="PROSITE" id="PS51471"/>
    </source>
</evidence>
<comment type="cofactor">
    <cofactor evidence="1">
        <name>L-ascorbate</name>
        <dbReference type="ChEBI" id="CHEBI:38290"/>
    </cofactor>
</comment>
<dbReference type="InterPro" id="IPR018247">
    <property type="entry name" value="EF_Hand_1_Ca_BS"/>
</dbReference>
<dbReference type="GO" id="GO:0005509">
    <property type="term" value="F:calcium ion binding"/>
    <property type="evidence" value="ECO:0007669"/>
    <property type="project" value="InterPro"/>
</dbReference>
<evidence type="ECO:0000313" key="11">
    <source>
        <dbReference type="EMBL" id="CAH3032124.1"/>
    </source>
</evidence>
<evidence type="ECO:0000256" key="3">
    <source>
        <dbReference type="ARBA" id="ARBA00022837"/>
    </source>
</evidence>
<dbReference type="PROSITE" id="PS50222">
    <property type="entry name" value="EF_HAND_2"/>
    <property type="match status" value="1"/>
</dbReference>
<keyword evidence="4" id="KW-0847">Vitamin C</keyword>
<evidence type="ECO:0000256" key="5">
    <source>
        <dbReference type="ARBA" id="ARBA00022964"/>
    </source>
</evidence>
<dbReference type="Proteomes" id="UP001159428">
    <property type="component" value="Unassembled WGS sequence"/>
</dbReference>